<evidence type="ECO:0000313" key="2">
    <source>
        <dbReference type="Proteomes" id="UP001251528"/>
    </source>
</evidence>
<keyword evidence="2" id="KW-1185">Reference proteome</keyword>
<evidence type="ECO:0000313" key="1">
    <source>
        <dbReference type="EMBL" id="KAK2603964.1"/>
    </source>
</evidence>
<dbReference type="Proteomes" id="UP001251528">
    <property type="component" value="Unassembled WGS sequence"/>
</dbReference>
<accession>A0AAJ0CWP0</accession>
<dbReference type="AlphaFoldDB" id="A0AAJ0CWP0"/>
<protein>
    <submittedName>
        <fullName evidence="1">Uncharacterized protein</fullName>
    </submittedName>
</protein>
<proteinExistence type="predicted"/>
<dbReference type="PANTHER" id="PTHR13608:SF3">
    <property type="entry name" value="ARMADILLO-LIKE HELICAL DOMAIN-CONTAINING PROTEIN 3"/>
    <property type="match status" value="1"/>
</dbReference>
<sequence length="313" mass="35286">MEASPLTRQPAPEVFTPKILELYVALFKVCHSPSDCIDWGLTDEYDGEEKSDGFWREFFLLRPDRQSLRTLLNDIPPADVLSFEGRTRELFGKAIVAVKAGQGLAPLHALDTLTIFLACLLSKKYPHPSSAIITVLAGLDHIDAIFTEFISTLDAIVRNGEIVIIRYKAIKLLLAVTAGAYQTTLLTYMIQRDLFPAVMKFVQDSTTPGYVLEPYILLGLLANYNKFEFQNPYRLRFNDFVNETTIQKIIHCVGYTCQALRLDYIDIQDDLPEGWTLSNTLNLIGLGLIIRGSKPEKKPVYDAETAKQLFSDQ</sequence>
<dbReference type="EMBL" id="JASWJB010000053">
    <property type="protein sequence ID" value="KAK2603964.1"/>
    <property type="molecule type" value="Genomic_DNA"/>
</dbReference>
<dbReference type="PANTHER" id="PTHR13608">
    <property type="entry name" value="ARMADILLO-LIKE HELICAL DOMAIN-CONTAINING PROTEIN 3"/>
    <property type="match status" value="1"/>
</dbReference>
<dbReference type="InterPro" id="IPR039868">
    <property type="entry name" value="ARMD3-like"/>
</dbReference>
<comment type="caution">
    <text evidence="1">The sequence shown here is derived from an EMBL/GenBank/DDBJ whole genome shotgun (WGS) entry which is preliminary data.</text>
</comment>
<reference evidence="1" key="1">
    <citation type="submission" date="2023-06" db="EMBL/GenBank/DDBJ databases">
        <title>Conoideocrella luteorostrata (Hypocreales: Clavicipitaceae), a potential biocontrol fungus for elongate hemlock scale in United States Christmas tree production areas.</title>
        <authorList>
            <person name="Barrett H."/>
            <person name="Lovett B."/>
            <person name="Macias A.M."/>
            <person name="Stajich J.E."/>
            <person name="Kasson M.T."/>
        </authorList>
    </citation>
    <scope>NUCLEOTIDE SEQUENCE</scope>
    <source>
        <strain evidence="1">ARSEF 14590</strain>
    </source>
</reference>
<dbReference type="GO" id="GO:0005829">
    <property type="term" value="C:cytosol"/>
    <property type="evidence" value="ECO:0007669"/>
    <property type="project" value="TreeGrafter"/>
</dbReference>
<name>A0AAJ0CWP0_9HYPO</name>
<organism evidence="1 2">
    <name type="scientific">Conoideocrella luteorostrata</name>
    <dbReference type="NCBI Taxonomy" id="1105319"/>
    <lineage>
        <taxon>Eukaryota</taxon>
        <taxon>Fungi</taxon>
        <taxon>Dikarya</taxon>
        <taxon>Ascomycota</taxon>
        <taxon>Pezizomycotina</taxon>
        <taxon>Sordariomycetes</taxon>
        <taxon>Hypocreomycetidae</taxon>
        <taxon>Hypocreales</taxon>
        <taxon>Clavicipitaceae</taxon>
        <taxon>Conoideocrella</taxon>
    </lineage>
</organism>
<gene>
    <name evidence="1" type="ORF">QQS21_003899</name>
</gene>